<name>A0A151K0F4_9HYME</name>
<evidence type="ECO:0000313" key="2">
    <source>
        <dbReference type="EMBL" id="KYN42439.1"/>
    </source>
</evidence>
<gene>
    <name evidence="2" type="ORF">ALC56_03127</name>
</gene>
<keyword evidence="3" id="KW-1185">Reference proteome</keyword>
<feature type="region of interest" description="Disordered" evidence="1">
    <location>
        <begin position="15"/>
        <end position="55"/>
    </location>
</feature>
<proteinExistence type="predicted"/>
<protein>
    <submittedName>
        <fullName evidence="2">Uncharacterized protein</fullName>
    </submittedName>
</protein>
<feature type="non-terminal residue" evidence="2">
    <location>
        <position position="1"/>
    </location>
</feature>
<reference evidence="2 3" key="1">
    <citation type="submission" date="2016-03" db="EMBL/GenBank/DDBJ databases">
        <title>Trachymyrmex septentrionalis WGS genome.</title>
        <authorList>
            <person name="Nygaard S."/>
            <person name="Hu H."/>
            <person name="Boomsma J."/>
            <person name="Zhang G."/>
        </authorList>
    </citation>
    <scope>NUCLEOTIDE SEQUENCE [LARGE SCALE GENOMIC DNA]</scope>
    <source>
        <strain evidence="2">Tsep2-gDNA-1</strain>
        <tissue evidence="2">Whole body</tissue>
    </source>
</reference>
<dbReference type="AlphaFoldDB" id="A0A151K0F4"/>
<evidence type="ECO:0000313" key="3">
    <source>
        <dbReference type="Proteomes" id="UP000078541"/>
    </source>
</evidence>
<organism evidence="2 3">
    <name type="scientific">Trachymyrmex septentrionalis</name>
    <dbReference type="NCBI Taxonomy" id="34720"/>
    <lineage>
        <taxon>Eukaryota</taxon>
        <taxon>Metazoa</taxon>
        <taxon>Ecdysozoa</taxon>
        <taxon>Arthropoda</taxon>
        <taxon>Hexapoda</taxon>
        <taxon>Insecta</taxon>
        <taxon>Pterygota</taxon>
        <taxon>Neoptera</taxon>
        <taxon>Endopterygota</taxon>
        <taxon>Hymenoptera</taxon>
        <taxon>Apocrita</taxon>
        <taxon>Aculeata</taxon>
        <taxon>Formicoidea</taxon>
        <taxon>Formicidae</taxon>
        <taxon>Myrmicinae</taxon>
        <taxon>Trachymyrmex</taxon>
    </lineage>
</organism>
<feature type="compositionally biased region" description="Basic and acidic residues" evidence="1">
    <location>
        <begin position="15"/>
        <end position="28"/>
    </location>
</feature>
<dbReference type="Proteomes" id="UP000078541">
    <property type="component" value="Unassembled WGS sequence"/>
</dbReference>
<evidence type="ECO:0000256" key="1">
    <source>
        <dbReference type="SAM" id="MobiDB-lite"/>
    </source>
</evidence>
<sequence>GIELLDQFGRVQASDRKGAVGKDRRKSGDTSLCPEAPNEPGIERTTKRKPLPVLR</sequence>
<accession>A0A151K0F4</accession>
<feature type="compositionally biased region" description="Basic residues" evidence="1">
    <location>
        <begin position="46"/>
        <end position="55"/>
    </location>
</feature>
<dbReference type="EMBL" id="KQ981360">
    <property type="protein sequence ID" value="KYN42439.1"/>
    <property type="molecule type" value="Genomic_DNA"/>
</dbReference>